<organism evidence="1 2">
    <name type="scientific">Hygrophoropsis aurantiaca</name>
    <dbReference type="NCBI Taxonomy" id="72124"/>
    <lineage>
        <taxon>Eukaryota</taxon>
        <taxon>Fungi</taxon>
        <taxon>Dikarya</taxon>
        <taxon>Basidiomycota</taxon>
        <taxon>Agaricomycotina</taxon>
        <taxon>Agaricomycetes</taxon>
        <taxon>Agaricomycetidae</taxon>
        <taxon>Boletales</taxon>
        <taxon>Coniophorineae</taxon>
        <taxon>Hygrophoropsidaceae</taxon>
        <taxon>Hygrophoropsis</taxon>
    </lineage>
</organism>
<protein>
    <submittedName>
        <fullName evidence="1">Uncharacterized protein</fullName>
    </submittedName>
</protein>
<dbReference type="Proteomes" id="UP000790377">
    <property type="component" value="Unassembled WGS sequence"/>
</dbReference>
<sequence>MPSYFAPQTHAALFPTGGRQRRPSTPVTRPSSTLPAETIQHARQNSQQWLTAARQSAVPFEHDRNGFPLYIARALIEGEIHIGKASTQLTGGALINNGGRERTIAKYEVLVCASQLRWDVSEHTTSHISYPQGTVVLTQQESRHTLRVEDISRVILKVDHREEGLKRLAEIKTVILVDDSLSMEGALWEQAREALSGVADLANKYGSKGIDLFFLHQDEYFTELKTKHAVEELFDSVLPNGADTPTASKLEQIFNTYLPFLEAKNSDHEPITIIVLTDGVATDHEDLAPRIVEAARRLEMHHIAHNRFGIQFVQIGDEEDAAEALRELDDGLAERYQIRDIVDATPFDPVQRVFNTDYMVKILLGSLNKDLDNLPTPSSSQSLVDSRNFKPFDSLIPPITPQPLAEMHKRRSSLTTTVSPQSYMDTHNLKRLAHIKTVILLDDSLSMEGVLWAQAREALSGVVETVNRYEAKGIDLFFLHNARYQFDLKSKQDVEDIFQYVTPEGEDTPTAFKLGQLIDHYIPILAQNPSQEPISIIVITDGAASDHQDLPNKIVNAARRLEHHSIPQGKFSIQFVQIGEDKEASLALRRLDDNLSREHRIKDIVDTTPFYPGQGAFDTEYMLKILLGGIDKVLDNSTNSGFSSSGYSPRVSRHNSRLSDHAILPLMAPVPSTPPPAPFVSGVARKGSARKPPMKPLVELSGSFNVGF</sequence>
<reference evidence="1" key="1">
    <citation type="journal article" date="2021" name="New Phytol.">
        <title>Evolutionary innovations through gain and loss of genes in the ectomycorrhizal Boletales.</title>
        <authorList>
            <person name="Wu G."/>
            <person name="Miyauchi S."/>
            <person name="Morin E."/>
            <person name="Kuo A."/>
            <person name="Drula E."/>
            <person name="Varga T."/>
            <person name="Kohler A."/>
            <person name="Feng B."/>
            <person name="Cao Y."/>
            <person name="Lipzen A."/>
            <person name="Daum C."/>
            <person name="Hundley H."/>
            <person name="Pangilinan J."/>
            <person name="Johnson J."/>
            <person name="Barry K."/>
            <person name="LaButti K."/>
            <person name="Ng V."/>
            <person name="Ahrendt S."/>
            <person name="Min B."/>
            <person name="Choi I.G."/>
            <person name="Park H."/>
            <person name="Plett J.M."/>
            <person name="Magnuson J."/>
            <person name="Spatafora J.W."/>
            <person name="Nagy L.G."/>
            <person name="Henrissat B."/>
            <person name="Grigoriev I.V."/>
            <person name="Yang Z.L."/>
            <person name="Xu J."/>
            <person name="Martin F.M."/>
        </authorList>
    </citation>
    <scope>NUCLEOTIDE SEQUENCE</scope>
    <source>
        <strain evidence="1">ATCC 28755</strain>
    </source>
</reference>
<evidence type="ECO:0000313" key="1">
    <source>
        <dbReference type="EMBL" id="KAH7909999.1"/>
    </source>
</evidence>
<name>A0ACB8A970_9AGAM</name>
<proteinExistence type="predicted"/>
<accession>A0ACB8A970</accession>
<keyword evidence="2" id="KW-1185">Reference proteome</keyword>
<evidence type="ECO:0000313" key="2">
    <source>
        <dbReference type="Proteomes" id="UP000790377"/>
    </source>
</evidence>
<gene>
    <name evidence="1" type="ORF">BJ138DRAFT_1114507</name>
</gene>
<comment type="caution">
    <text evidence="1">The sequence shown here is derived from an EMBL/GenBank/DDBJ whole genome shotgun (WGS) entry which is preliminary data.</text>
</comment>
<dbReference type="EMBL" id="MU267732">
    <property type="protein sequence ID" value="KAH7909999.1"/>
    <property type="molecule type" value="Genomic_DNA"/>
</dbReference>